<reference evidence="4" key="1">
    <citation type="journal article" date="2019" name="Int. J. Syst. Evol. Microbiol.">
        <title>The Global Catalogue of Microorganisms (GCM) 10K type strain sequencing project: providing services to taxonomists for standard genome sequencing and annotation.</title>
        <authorList>
            <consortium name="The Broad Institute Genomics Platform"/>
            <consortium name="The Broad Institute Genome Sequencing Center for Infectious Disease"/>
            <person name="Wu L."/>
            <person name="Ma J."/>
        </authorList>
    </citation>
    <scope>NUCLEOTIDE SEQUENCE [LARGE SCALE GENOMIC DNA]</scope>
    <source>
        <strain evidence="4">CGMCC 4.1782</strain>
    </source>
</reference>
<keyword evidence="4" id="KW-1185">Reference proteome</keyword>
<sequence>MEPTFWRTEIYHPLSVHFPIALLLVATLAKAATLLLKDANYRFWQRVGSYLLYAGCVAAWFSIYTGDLADGIVSRKICDPTVLKDHENAAFTLAYLFTAATALDLFLAFRLIRMREKMLHLLVVVLMLAGSAFLMYTGHLGARVVYEQAGGVNVPASDCAGFE</sequence>
<evidence type="ECO:0000259" key="2">
    <source>
        <dbReference type="Pfam" id="PF09990"/>
    </source>
</evidence>
<dbReference type="RefSeq" id="WP_250431262.1">
    <property type="nucleotide sequence ID" value="NZ_JALPRR010000003.1"/>
</dbReference>
<dbReference type="Pfam" id="PF09990">
    <property type="entry name" value="DUF2231"/>
    <property type="match status" value="1"/>
</dbReference>
<evidence type="ECO:0000256" key="1">
    <source>
        <dbReference type="SAM" id="Phobius"/>
    </source>
</evidence>
<keyword evidence="1" id="KW-0812">Transmembrane</keyword>
<dbReference type="EMBL" id="JBHUIM010000002">
    <property type="protein sequence ID" value="MFD2247969.1"/>
    <property type="molecule type" value="Genomic_DNA"/>
</dbReference>
<keyword evidence="1" id="KW-0472">Membrane</keyword>
<name>A0ABW5D1F1_9BACT</name>
<gene>
    <name evidence="3" type="ORF">ACFSKP_17000</name>
</gene>
<feature type="transmembrane region" description="Helical" evidence="1">
    <location>
        <begin position="16"/>
        <end position="36"/>
    </location>
</feature>
<proteinExistence type="predicted"/>
<accession>A0ABW5D1F1</accession>
<comment type="caution">
    <text evidence="3">The sequence shown here is derived from an EMBL/GenBank/DDBJ whole genome shotgun (WGS) entry which is preliminary data.</text>
</comment>
<protein>
    <submittedName>
        <fullName evidence="3">DUF2231 domain-containing protein</fullName>
    </submittedName>
</protein>
<feature type="transmembrane region" description="Helical" evidence="1">
    <location>
        <begin position="89"/>
        <end position="112"/>
    </location>
</feature>
<feature type="transmembrane region" description="Helical" evidence="1">
    <location>
        <begin position="119"/>
        <end position="136"/>
    </location>
</feature>
<feature type="domain" description="DUF2231" evidence="2">
    <location>
        <begin position="12"/>
        <end position="152"/>
    </location>
</feature>
<dbReference type="InterPro" id="IPR019251">
    <property type="entry name" value="DUF2231_TM"/>
</dbReference>
<dbReference type="Proteomes" id="UP001597374">
    <property type="component" value="Unassembled WGS sequence"/>
</dbReference>
<evidence type="ECO:0000313" key="3">
    <source>
        <dbReference type="EMBL" id="MFD2247969.1"/>
    </source>
</evidence>
<keyword evidence="1" id="KW-1133">Transmembrane helix</keyword>
<feature type="transmembrane region" description="Helical" evidence="1">
    <location>
        <begin position="48"/>
        <end position="66"/>
    </location>
</feature>
<organism evidence="3 4">
    <name type="scientific">Pontibacter ruber</name>
    <dbReference type="NCBI Taxonomy" id="1343895"/>
    <lineage>
        <taxon>Bacteria</taxon>
        <taxon>Pseudomonadati</taxon>
        <taxon>Bacteroidota</taxon>
        <taxon>Cytophagia</taxon>
        <taxon>Cytophagales</taxon>
        <taxon>Hymenobacteraceae</taxon>
        <taxon>Pontibacter</taxon>
    </lineage>
</organism>
<evidence type="ECO:0000313" key="4">
    <source>
        <dbReference type="Proteomes" id="UP001597374"/>
    </source>
</evidence>